<reference evidence="2 3" key="1">
    <citation type="submission" date="2016-12" db="EMBL/GenBank/DDBJ databases">
        <title>The genomes of Aspergillus section Nigri reveals drivers in fungal speciation.</title>
        <authorList>
            <consortium name="DOE Joint Genome Institute"/>
            <person name="Vesth T.C."/>
            <person name="Nybo J."/>
            <person name="Theobald S."/>
            <person name="Brandl J."/>
            <person name="Frisvad J.C."/>
            <person name="Nielsen K.F."/>
            <person name="Lyhne E.K."/>
            <person name="Kogle M.E."/>
            <person name="Kuo A."/>
            <person name="Riley R."/>
            <person name="Clum A."/>
            <person name="Nolan M."/>
            <person name="Lipzen A."/>
            <person name="Salamov A."/>
            <person name="Henrissat B."/>
            <person name="Wiebenga A."/>
            <person name="De Vries R.P."/>
            <person name="Grigoriev I.V."/>
            <person name="Mortensen U.H."/>
            <person name="Andersen M.R."/>
            <person name="Baker S.E."/>
        </authorList>
    </citation>
    <scope>NUCLEOTIDE SEQUENCE [LARGE SCALE GENOMIC DNA]</scope>
    <source>
        <strain evidence="2 3">CBS 117.55</strain>
    </source>
</reference>
<protein>
    <submittedName>
        <fullName evidence="2">Uncharacterized protein</fullName>
    </submittedName>
</protein>
<dbReference type="VEuPathDB" id="FungiDB:BO70DRAFT_23562"/>
<comment type="caution">
    <text evidence="2">The sequence shown here is derived from an EMBL/GenBank/DDBJ whole genome shotgun (WGS) entry which is preliminary data.</text>
</comment>
<dbReference type="Proteomes" id="UP000247233">
    <property type="component" value="Unassembled WGS sequence"/>
</dbReference>
<evidence type="ECO:0000313" key="2">
    <source>
        <dbReference type="EMBL" id="PWY83363.1"/>
    </source>
</evidence>
<dbReference type="GeneID" id="37061044"/>
<dbReference type="AlphaFoldDB" id="A0A317WAG7"/>
<keyword evidence="3" id="KW-1185">Reference proteome</keyword>
<sequence length="194" mass="21682">MHMIEPDLSNHSRTGKTGTKQTSSSQARSDPMAQNVILYLLLPSRFWQSLNHGTAAVRCNVNQPYGSHVCSCRFDGRFLVPEWQEVTGAWRFSPRPCFPGHADSSLQTQFYPTGGDRNPTPSTGKRLSSLEAGLTFLQSDFRCPRFRDARHIPQAVPKLADKNRNFTKHPCKPLRSSTPYIACLAFGQTHSCAT</sequence>
<name>A0A317WAG7_9EURO</name>
<dbReference type="RefSeq" id="XP_025399806.1">
    <property type="nucleotide sequence ID" value="XM_025538807.1"/>
</dbReference>
<feature type="region of interest" description="Disordered" evidence="1">
    <location>
        <begin position="1"/>
        <end position="29"/>
    </location>
</feature>
<organism evidence="2 3">
    <name type="scientific">Aspergillus heteromorphus CBS 117.55</name>
    <dbReference type="NCBI Taxonomy" id="1448321"/>
    <lineage>
        <taxon>Eukaryota</taxon>
        <taxon>Fungi</taxon>
        <taxon>Dikarya</taxon>
        <taxon>Ascomycota</taxon>
        <taxon>Pezizomycotina</taxon>
        <taxon>Eurotiomycetes</taxon>
        <taxon>Eurotiomycetidae</taxon>
        <taxon>Eurotiales</taxon>
        <taxon>Aspergillaceae</taxon>
        <taxon>Aspergillus</taxon>
        <taxon>Aspergillus subgen. Circumdati</taxon>
    </lineage>
</organism>
<evidence type="ECO:0000256" key="1">
    <source>
        <dbReference type="SAM" id="MobiDB-lite"/>
    </source>
</evidence>
<dbReference type="EMBL" id="MSFL01000010">
    <property type="protein sequence ID" value="PWY83363.1"/>
    <property type="molecule type" value="Genomic_DNA"/>
</dbReference>
<feature type="compositionally biased region" description="Basic and acidic residues" evidence="1">
    <location>
        <begin position="1"/>
        <end position="10"/>
    </location>
</feature>
<accession>A0A317WAG7</accession>
<evidence type="ECO:0000313" key="3">
    <source>
        <dbReference type="Proteomes" id="UP000247233"/>
    </source>
</evidence>
<proteinExistence type="predicted"/>
<gene>
    <name evidence="2" type="ORF">BO70DRAFT_23562</name>
</gene>
<feature type="compositionally biased region" description="Low complexity" evidence="1">
    <location>
        <begin position="15"/>
        <end position="26"/>
    </location>
</feature>